<evidence type="ECO:0000256" key="11">
    <source>
        <dbReference type="ARBA" id="ARBA00023237"/>
    </source>
</evidence>
<dbReference type="GO" id="GO:0015232">
    <property type="term" value="F:heme transmembrane transporter activity"/>
    <property type="evidence" value="ECO:0007669"/>
    <property type="project" value="InterPro"/>
</dbReference>
<keyword evidence="16" id="KW-1185">Reference proteome</keyword>
<proteinExistence type="inferred from homology"/>
<evidence type="ECO:0000256" key="7">
    <source>
        <dbReference type="ARBA" id="ARBA00022729"/>
    </source>
</evidence>
<dbReference type="SMART" id="SM00965">
    <property type="entry name" value="STN"/>
    <property type="match status" value="1"/>
</dbReference>
<protein>
    <submittedName>
        <fullName evidence="15">TonB-dependent receptor</fullName>
    </submittedName>
</protein>
<keyword evidence="9 13" id="KW-0798">TonB box</keyword>
<comment type="caution">
    <text evidence="15">The sequence shown here is derived from an EMBL/GenBank/DDBJ whole genome shotgun (WGS) entry which is preliminary data.</text>
</comment>
<evidence type="ECO:0000256" key="13">
    <source>
        <dbReference type="RuleBase" id="RU003357"/>
    </source>
</evidence>
<dbReference type="InterPro" id="IPR039426">
    <property type="entry name" value="TonB-dep_rcpt-like"/>
</dbReference>
<dbReference type="InterPro" id="IPR036942">
    <property type="entry name" value="Beta-barrel_TonB_sf"/>
</dbReference>
<evidence type="ECO:0000256" key="3">
    <source>
        <dbReference type="ARBA" id="ARBA00022448"/>
    </source>
</evidence>
<dbReference type="NCBIfam" id="TIGR01785">
    <property type="entry name" value="TonB-hemin"/>
    <property type="match status" value="1"/>
</dbReference>
<keyword evidence="5" id="KW-0410">Iron transport</keyword>
<feature type="domain" description="Secretin/TonB short N-terminal" evidence="14">
    <location>
        <begin position="85"/>
        <end position="136"/>
    </location>
</feature>
<evidence type="ECO:0000256" key="6">
    <source>
        <dbReference type="ARBA" id="ARBA00022692"/>
    </source>
</evidence>
<comment type="subcellular location">
    <subcellularLocation>
        <location evidence="1 12">Cell outer membrane</location>
        <topology evidence="1 12">Multi-pass membrane protein</topology>
    </subcellularLocation>
</comment>
<evidence type="ECO:0000256" key="9">
    <source>
        <dbReference type="ARBA" id="ARBA00023077"/>
    </source>
</evidence>
<dbReference type="InterPro" id="IPR010917">
    <property type="entry name" value="TonB_rcpt_CS"/>
</dbReference>
<dbReference type="InterPro" id="IPR011662">
    <property type="entry name" value="Secretin/TonB_short_N"/>
</dbReference>
<keyword evidence="10 12" id="KW-0472">Membrane</keyword>
<dbReference type="AlphaFoldDB" id="A0AA41R2K1"/>
<evidence type="ECO:0000256" key="8">
    <source>
        <dbReference type="ARBA" id="ARBA00023004"/>
    </source>
</evidence>
<keyword evidence="15" id="KW-0675">Receptor</keyword>
<dbReference type="Gene3D" id="3.55.50.30">
    <property type="match status" value="1"/>
</dbReference>
<dbReference type="PROSITE" id="PS52016">
    <property type="entry name" value="TONB_DEPENDENT_REC_3"/>
    <property type="match status" value="1"/>
</dbReference>
<evidence type="ECO:0000259" key="14">
    <source>
        <dbReference type="SMART" id="SM00965"/>
    </source>
</evidence>
<evidence type="ECO:0000256" key="10">
    <source>
        <dbReference type="ARBA" id="ARBA00023136"/>
    </source>
</evidence>
<dbReference type="RefSeq" id="WP_246903251.1">
    <property type="nucleotide sequence ID" value="NZ_JALJRB010000003.1"/>
</dbReference>
<dbReference type="GO" id="GO:0009279">
    <property type="term" value="C:cell outer membrane"/>
    <property type="evidence" value="ECO:0007669"/>
    <property type="project" value="UniProtKB-SubCell"/>
</dbReference>
<dbReference type="InterPro" id="IPR037066">
    <property type="entry name" value="Plug_dom_sf"/>
</dbReference>
<dbReference type="EMBL" id="JALJRB010000003">
    <property type="protein sequence ID" value="MCJ8499760.1"/>
    <property type="molecule type" value="Genomic_DNA"/>
</dbReference>
<evidence type="ECO:0000256" key="4">
    <source>
        <dbReference type="ARBA" id="ARBA00022452"/>
    </source>
</evidence>
<gene>
    <name evidence="15" type="ORF">MRX98_04175</name>
</gene>
<name>A0AA41R2K1_9BACT</name>
<dbReference type="Gene3D" id="2.40.170.20">
    <property type="entry name" value="TonB-dependent receptor, beta-barrel domain"/>
    <property type="match status" value="1"/>
</dbReference>
<dbReference type="InterPro" id="IPR012910">
    <property type="entry name" value="Plug_dom"/>
</dbReference>
<keyword evidence="11 12" id="KW-0998">Cell outer membrane</keyword>
<dbReference type="Proteomes" id="UP001165427">
    <property type="component" value="Unassembled WGS sequence"/>
</dbReference>
<keyword evidence="5" id="KW-0406">Ion transport</keyword>
<evidence type="ECO:0000313" key="16">
    <source>
        <dbReference type="Proteomes" id="UP001165427"/>
    </source>
</evidence>
<dbReference type="Pfam" id="PF07715">
    <property type="entry name" value="Plug"/>
    <property type="match status" value="1"/>
</dbReference>
<evidence type="ECO:0000256" key="12">
    <source>
        <dbReference type="PROSITE-ProRule" id="PRU01360"/>
    </source>
</evidence>
<keyword evidence="6 12" id="KW-0812">Transmembrane</keyword>
<dbReference type="PANTHER" id="PTHR30069">
    <property type="entry name" value="TONB-DEPENDENT OUTER MEMBRANE RECEPTOR"/>
    <property type="match status" value="1"/>
</dbReference>
<comment type="similarity">
    <text evidence="2 12 13">Belongs to the TonB-dependent receptor family.</text>
</comment>
<dbReference type="PROSITE" id="PS01156">
    <property type="entry name" value="TONB_DEPENDENT_REC_2"/>
    <property type="match status" value="1"/>
</dbReference>
<reference evidence="15" key="1">
    <citation type="submission" date="2022-04" db="EMBL/GenBank/DDBJ databases">
        <title>Desulfatitalea alkaliphila sp. nov., a novel anaerobic sulfate-reducing bacterium isolated from terrestrial mud volcano, Taman Peninsula, Russia.</title>
        <authorList>
            <person name="Khomyakova M.A."/>
            <person name="Merkel A.Y."/>
            <person name="Slobodkin A.I."/>
        </authorList>
    </citation>
    <scope>NUCLEOTIDE SEQUENCE</scope>
    <source>
        <strain evidence="15">M08but</strain>
    </source>
</reference>
<dbReference type="InterPro" id="IPR011276">
    <property type="entry name" value="TonB_haem/Hb_rcpt"/>
</dbReference>
<dbReference type="Pfam" id="PF00593">
    <property type="entry name" value="TonB_dep_Rec_b-barrel"/>
    <property type="match status" value="1"/>
</dbReference>
<dbReference type="GO" id="GO:0015344">
    <property type="term" value="F:siderophore uptake transmembrane transporter activity"/>
    <property type="evidence" value="ECO:0007669"/>
    <property type="project" value="TreeGrafter"/>
</dbReference>
<organism evidence="15 16">
    <name type="scientific">Desulfatitalea alkaliphila</name>
    <dbReference type="NCBI Taxonomy" id="2929485"/>
    <lineage>
        <taxon>Bacteria</taxon>
        <taxon>Pseudomonadati</taxon>
        <taxon>Thermodesulfobacteriota</taxon>
        <taxon>Desulfobacteria</taxon>
        <taxon>Desulfobacterales</taxon>
        <taxon>Desulfosarcinaceae</taxon>
        <taxon>Desulfatitalea</taxon>
    </lineage>
</organism>
<accession>A0AA41R2K1</accession>
<evidence type="ECO:0000256" key="1">
    <source>
        <dbReference type="ARBA" id="ARBA00004571"/>
    </source>
</evidence>
<keyword evidence="4 12" id="KW-1134">Transmembrane beta strand</keyword>
<keyword evidence="3 12" id="KW-0813">Transport</keyword>
<evidence type="ECO:0000313" key="15">
    <source>
        <dbReference type="EMBL" id="MCJ8499760.1"/>
    </source>
</evidence>
<dbReference type="GO" id="GO:0044718">
    <property type="term" value="P:siderophore transmembrane transport"/>
    <property type="evidence" value="ECO:0007669"/>
    <property type="project" value="TreeGrafter"/>
</dbReference>
<dbReference type="CDD" id="cd01347">
    <property type="entry name" value="ligand_gated_channel"/>
    <property type="match status" value="1"/>
</dbReference>
<evidence type="ECO:0000256" key="5">
    <source>
        <dbReference type="ARBA" id="ARBA00022496"/>
    </source>
</evidence>
<dbReference type="Pfam" id="PF07660">
    <property type="entry name" value="STN"/>
    <property type="match status" value="1"/>
</dbReference>
<keyword evidence="8" id="KW-0408">Iron</keyword>
<dbReference type="Gene3D" id="2.170.130.10">
    <property type="entry name" value="TonB-dependent receptor, plug domain"/>
    <property type="match status" value="1"/>
</dbReference>
<dbReference type="InterPro" id="IPR000531">
    <property type="entry name" value="Beta-barrel_TonB"/>
</dbReference>
<keyword evidence="7" id="KW-0732">Signal</keyword>
<dbReference type="PANTHER" id="PTHR30069:SF41">
    <property type="entry name" value="HEME_HEMOPEXIN UTILIZATION PROTEIN C"/>
    <property type="match status" value="1"/>
</dbReference>
<sequence>MYRTPHAQFSNKTMHPASRPAAVRRTALGAAMMVLSVWLLSIAIMISADAATAWARTGGAEQRHFQVPAGDMAEALHLVARQAGIVLVFDPALVAGRLSPALQGSYAVDDALERLLAGHDLAVTVAGQDPYTLRIGSRGTRRPDDRATVSDVTVTGTSMALAVNKYPGSVTVLGEEELRGTSTVIEALADVPGVSTGGDSGRGMGQQFNIRGFGYQSEDRVIILQDGVRRSPALYSNQVSSFRSDNDLLKSVEIVKGASSVHHGGGAIGGVVAMTTKDAHDFLAPGRHLGVAAKMRYETNNYREGYVAGAVAPADGPYEFLLYGKLGRHGDKALARKYQTADGGYTDTVDNKEDLRVIFTKGALHLGGGSRIALSYYDFHQDAEVTWQSLYHPGYSTVTGPVIGTLTQRDLVATYSLNPYGSRWVNLQATAYKGWSSYDRGWVYEDTGGVQQKLDYENEDDRWGFRLHNQMIFDALAARNRLLLGFDHENREEDASYVRNGVATVFGSMPNTYKDTGLFVHLESAFFNEGLIVQAGGRYDTFDRRVKANAGKYTDEHFSPRIGLAVRLFEGLHLLGNYSESFRAPTPHETSSEGPLNRHYWYLPNPDLKPEIAREYEAGLSYAKNGLLANRDRLMFKAMYFNGKIKDMIAFKAALDGPDSPEGTPYGTYRNVDSVSRDGYEMTAMYDAPRWGARLSYSHLDQVDDATKEKTPQGFADKATLGAYVRPLHTLRVGASVTHWFKPDQNPETVVSGGTTYWRVRESFTQANVAATWTPEVKGLSLFGRAPELTLGINNLFDDAYINARDVETTTRVGKGRNFYLSVATRF</sequence>
<dbReference type="SUPFAM" id="SSF56935">
    <property type="entry name" value="Porins"/>
    <property type="match status" value="1"/>
</dbReference>
<evidence type="ECO:0000256" key="2">
    <source>
        <dbReference type="ARBA" id="ARBA00009810"/>
    </source>
</evidence>